<accession>A0AAN7NSL1</accession>
<keyword evidence="3" id="KW-1185">Reference proteome</keyword>
<protein>
    <submittedName>
        <fullName evidence="2">Uncharacterized protein</fullName>
    </submittedName>
</protein>
<proteinExistence type="predicted"/>
<dbReference type="Proteomes" id="UP001333110">
    <property type="component" value="Unassembled WGS sequence"/>
</dbReference>
<evidence type="ECO:0000256" key="1">
    <source>
        <dbReference type="SAM" id="MobiDB-lite"/>
    </source>
</evidence>
<evidence type="ECO:0000313" key="3">
    <source>
        <dbReference type="Proteomes" id="UP001333110"/>
    </source>
</evidence>
<evidence type="ECO:0000313" key="2">
    <source>
        <dbReference type="EMBL" id="KAK4817236.1"/>
    </source>
</evidence>
<reference evidence="2 3" key="1">
    <citation type="journal article" date="2023" name="J. Hered.">
        <title>Chromosome-level genome of the wood stork (Mycteria americana) provides insight into avian chromosome evolution.</title>
        <authorList>
            <person name="Flamio R. Jr."/>
            <person name="Ramstad K.M."/>
        </authorList>
    </citation>
    <scope>NUCLEOTIDE SEQUENCE [LARGE SCALE GENOMIC DNA]</scope>
    <source>
        <strain evidence="2">JAX WOST 10</strain>
    </source>
</reference>
<organism evidence="2 3">
    <name type="scientific">Mycteria americana</name>
    <name type="common">Wood stork</name>
    <dbReference type="NCBI Taxonomy" id="33587"/>
    <lineage>
        <taxon>Eukaryota</taxon>
        <taxon>Metazoa</taxon>
        <taxon>Chordata</taxon>
        <taxon>Craniata</taxon>
        <taxon>Vertebrata</taxon>
        <taxon>Euteleostomi</taxon>
        <taxon>Archelosauria</taxon>
        <taxon>Archosauria</taxon>
        <taxon>Dinosauria</taxon>
        <taxon>Saurischia</taxon>
        <taxon>Theropoda</taxon>
        <taxon>Coelurosauria</taxon>
        <taxon>Aves</taxon>
        <taxon>Neognathae</taxon>
        <taxon>Neoaves</taxon>
        <taxon>Aequornithes</taxon>
        <taxon>Ciconiiformes</taxon>
        <taxon>Ciconiidae</taxon>
        <taxon>Mycteria</taxon>
    </lineage>
</organism>
<name>A0AAN7NSL1_MYCAM</name>
<feature type="region of interest" description="Disordered" evidence="1">
    <location>
        <begin position="175"/>
        <end position="236"/>
    </location>
</feature>
<sequence length="236" mass="26570">MRGRLVETVPADDEFSLQEDDEDLSKALQTIQEQAEDAQILAPQFKKDVIVLECIQSMATKLVKGLEGMSYGARQRALDLSSLEQRRLWGDLIALYSFLRRECGEGGALWYPVLGHLHQGRFRLDMRKHFFTVRVVKHWNRLPREVVDAPSLLVIGHECQRKKGLEGPTQKALQEARQQKTVDAESSSSDPVKDAEKTTGKRYPKAGPFAAAVHSHDSGPREPAAFTRYRHSPGLP</sequence>
<dbReference type="AlphaFoldDB" id="A0AAN7NSL1"/>
<dbReference type="EMBL" id="JAUNZN010000008">
    <property type="protein sequence ID" value="KAK4817236.1"/>
    <property type="molecule type" value="Genomic_DNA"/>
</dbReference>
<gene>
    <name evidence="2" type="ORF">QYF61_005258</name>
</gene>
<comment type="caution">
    <text evidence="2">The sequence shown here is derived from an EMBL/GenBank/DDBJ whole genome shotgun (WGS) entry which is preliminary data.</text>
</comment>